<reference evidence="4" key="1">
    <citation type="submission" date="2022-10" db="EMBL/GenBank/DDBJ databases">
        <authorList>
            <person name="Turner M.S."/>
            <person name="Huang W."/>
        </authorList>
    </citation>
    <scope>NUCLEOTIDE SEQUENCE</scope>
    <source>
        <strain evidence="4">593</strain>
    </source>
</reference>
<dbReference type="GO" id="GO:0006006">
    <property type="term" value="P:glucose metabolic process"/>
    <property type="evidence" value="ECO:0007669"/>
    <property type="project" value="TreeGrafter"/>
</dbReference>
<dbReference type="InterPro" id="IPR018052">
    <property type="entry name" value="Ald1_epimerase_CS"/>
</dbReference>
<dbReference type="InterPro" id="IPR011013">
    <property type="entry name" value="Gal_mutarotase_sf_dom"/>
</dbReference>
<dbReference type="SUPFAM" id="SSF74650">
    <property type="entry name" value="Galactose mutarotase-like"/>
    <property type="match status" value="1"/>
</dbReference>
<dbReference type="PANTHER" id="PTHR10091">
    <property type="entry name" value="ALDOSE-1-EPIMERASE"/>
    <property type="match status" value="1"/>
</dbReference>
<evidence type="ECO:0000256" key="1">
    <source>
        <dbReference type="ARBA" id="ARBA00014165"/>
    </source>
</evidence>
<dbReference type="PROSITE" id="PS00545">
    <property type="entry name" value="ALDOSE_1_EPIMERASE"/>
    <property type="match status" value="1"/>
</dbReference>
<protein>
    <recommendedName>
        <fullName evidence="1">Aldose 1-epimerase</fullName>
    </recommendedName>
    <alternativeName>
        <fullName evidence="3">Galactose mutarotase</fullName>
    </alternativeName>
    <alternativeName>
        <fullName evidence="2">Type-1 mutarotase</fullName>
    </alternativeName>
</protein>
<proteinExistence type="predicted"/>
<sequence length="325" mass="38202">MMEVYRLENSKVIVEFLDLGGCITKIVKKENGTNYVLSYYDSYQYKTNPYFLGATIGRLAGRTYPSRYYDYKRRKIELIPNEGRVHLHGGKDGFHLKNWVVSRTDRFEYTLSYSDKYSKHEKMDFQLIYKLENNIFFIIYKGKSDHPTVCNLTNHTYFNLNFDKSSSIENHLLKIDSSKIQLIDEESIPTGYYDEITSLKKNSGFNFSTIKKIKLGFELGTELSEFCSNGVDLAYVFEKDDNINVPRIHLISDNKENELKIYTNQESCVVYTLNKVFCPSIINDGNTIKKYDGITFEMQRKPNFINEDPEYLRKDYHSFIKYEIL</sequence>
<dbReference type="Proteomes" id="UP001152820">
    <property type="component" value="Unassembled WGS sequence"/>
</dbReference>
<dbReference type="GO" id="GO:0004034">
    <property type="term" value="F:aldose 1-epimerase activity"/>
    <property type="evidence" value="ECO:0007669"/>
    <property type="project" value="TreeGrafter"/>
</dbReference>
<dbReference type="Pfam" id="PF01263">
    <property type="entry name" value="Aldose_epim"/>
    <property type="match status" value="1"/>
</dbReference>
<comment type="caution">
    <text evidence="4">The sequence shown here is derived from an EMBL/GenBank/DDBJ whole genome shotgun (WGS) entry which is preliminary data.</text>
</comment>
<dbReference type="GO" id="GO:0005737">
    <property type="term" value="C:cytoplasm"/>
    <property type="evidence" value="ECO:0007669"/>
    <property type="project" value="TreeGrafter"/>
</dbReference>
<dbReference type="GO" id="GO:0033499">
    <property type="term" value="P:galactose catabolic process via UDP-galactose, Leloir pathway"/>
    <property type="evidence" value="ECO:0007669"/>
    <property type="project" value="TreeGrafter"/>
</dbReference>
<dbReference type="EMBL" id="JAOWLO010000010">
    <property type="protein sequence ID" value="MDG5049728.1"/>
    <property type="molecule type" value="Genomic_DNA"/>
</dbReference>
<evidence type="ECO:0000256" key="3">
    <source>
        <dbReference type="ARBA" id="ARBA00033373"/>
    </source>
</evidence>
<dbReference type="GO" id="GO:0030246">
    <property type="term" value="F:carbohydrate binding"/>
    <property type="evidence" value="ECO:0007669"/>
    <property type="project" value="InterPro"/>
</dbReference>
<evidence type="ECO:0000313" key="5">
    <source>
        <dbReference type="Proteomes" id="UP001152820"/>
    </source>
</evidence>
<reference evidence="4" key="2">
    <citation type="journal article" date="2023" name="Food Microbiol.">
        <title>Evaluation of the fermentation potential of lactic acid bacteria isolated from herbs, fruits and vegetables as starter cultures in nut-based milk alternatives.</title>
        <authorList>
            <person name="Huang W."/>
            <person name="Dong A."/>
            <person name="Pham H.T."/>
            <person name="Zhou C."/>
            <person name="Huo Z."/>
            <person name="Watjen A.P."/>
            <person name="Prakash S."/>
            <person name="Bang-Berthelsen C.H."/>
            <person name="Turner M.S."/>
        </authorList>
    </citation>
    <scope>NUCLEOTIDE SEQUENCE</scope>
    <source>
        <strain evidence="4">593</strain>
    </source>
</reference>
<dbReference type="InterPro" id="IPR008183">
    <property type="entry name" value="Aldose_1/G6P_1-epimerase"/>
</dbReference>
<evidence type="ECO:0000256" key="2">
    <source>
        <dbReference type="ARBA" id="ARBA00032300"/>
    </source>
</evidence>
<dbReference type="InterPro" id="IPR014718">
    <property type="entry name" value="GH-type_carb-bd"/>
</dbReference>
<dbReference type="RefSeq" id="WP_278200137.1">
    <property type="nucleotide sequence ID" value="NZ_JAOWLO010000010.1"/>
</dbReference>
<dbReference type="AlphaFoldDB" id="A0AB35KGF1"/>
<name>A0AB35KGF1_9LACT</name>
<dbReference type="PANTHER" id="PTHR10091:SF0">
    <property type="entry name" value="GALACTOSE MUTAROTASE"/>
    <property type="match status" value="1"/>
</dbReference>
<gene>
    <name evidence="4" type="ORF">OGZ38_11295</name>
</gene>
<evidence type="ECO:0000313" key="4">
    <source>
        <dbReference type="EMBL" id="MDG5049728.1"/>
    </source>
</evidence>
<accession>A0AB35KGF1</accession>
<dbReference type="Gene3D" id="2.70.98.10">
    <property type="match status" value="1"/>
</dbReference>
<organism evidence="4 5">
    <name type="scientific">Lactococcus lactis</name>
    <dbReference type="NCBI Taxonomy" id="1358"/>
    <lineage>
        <taxon>Bacteria</taxon>
        <taxon>Bacillati</taxon>
        <taxon>Bacillota</taxon>
        <taxon>Bacilli</taxon>
        <taxon>Lactobacillales</taxon>
        <taxon>Streptococcaceae</taxon>
        <taxon>Lactococcus</taxon>
    </lineage>
</organism>